<reference evidence="4" key="1">
    <citation type="submission" date="2016-11" db="EMBL/GenBank/DDBJ databases">
        <authorList>
            <person name="Varghese N."/>
            <person name="Submissions S."/>
        </authorList>
    </citation>
    <scope>NUCLEOTIDE SEQUENCE [LARGE SCALE GENOMIC DNA]</scope>
    <source>
        <strain evidence="4">DSM 1811</strain>
    </source>
</reference>
<dbReference type="Proteomes" id="UP000184121">
    <property type="component" value="Unassembled WGS sequence"/>
</dbReference>
<dbReference type="Pfam" id="PF01381">
    <property type="entry name" value="HTH_3"/>
    <property type="match status" value="1"/>
</dbReference>
<dbReference type="CDD" id="cd00093">
    <property type="entry name" value="HTH_XRE"/>
    <property type="match status" value="1"/>
</dbReference>
<evidence type="ECO:0000259" key="2">
    <source>
        <dbReference type="PROSITE" id="PS50943"/>
    </source>
</evidence>
<dbReference type="PANTHER" id="PTHR46558">
    <property type="entry name" value="TRACRIPTIONAL REGULATORY PROTEIN-RELATED-RELATED"/>
    <property type="match status" value="1"/>
</dbReference>
<evidence type="ECO:0000313" key="3">
    <source>
        <dbReference type="EMBL" id="SHL23837.1"/>
    </source>
</evidence>
<organism evidence="3 4">
    <name type="scientific">Flavobacterium saccharophilum</name>
    <dbReference type="NCBI Taxonomy" id="29534"/>
    <lineage>
        <taxon>Bacteria</taxon>
        <taxon>Pseudomonadati</taxon>
        <taxon>Bacteroidota</taxon>
        <taxon>Flavobacteriia</taxon>
        <taxon>Flavobacteriales</taxon>
        <taxon>Flavobacteriaceae</taxon>
        <taxon>Flavobacterium</taxon>
    </lineage>
</organism>
<dbReference type="GO" id="GO:0003677">
    <property type="term" value="F:DNA binding"/>
    <property type="evidence" value="ECO:0007669"/>
    <property type="project" value="UniProtKB-KW"/>
</dbReference>
<feature type="domain" description="HTH cro/C1-type" evidence="2">
    <location>
        <begin position="9"/>
        <end position="63"/>
    </location>
</feature>
<dbReference type="SMART" id="SM00530">
    <property type="entry name" value="HTH_XRE"/>
    <property type="match status" value="1"/>
</dbReference>
<proteinExistence type="predicted"/>
<dbReference type="Gene3D" id="1.10.260.40">
    <property type="entry name" value="lambda repressor-like DNA-binding domains"/>
    <property type="match status" value="1"/>
</dbReference>
<accession>A0A1M6Z084</accession>
<keyword evidence="1 3" id="KW-0238">DNA-binding</keyword>
<dbReference type="OrthoDB" id="7859381at2"/>
<dbReference type="PANTHER" id="PTHR46558:SF4">
    <property type="entry name" value="DNA-BIDING PHAGE PROTEIN"/>
    <property type="match status" value="1"/>
</dbReference>
<dbReference type="InterPro" id="IPR010982">
    <property type="entry name" value="Lambda_DNA-bd_dom_sf"/>
</dbReference>
<dbReference type="InterPro" id="IPR001387">
    <property type="entry name" value="Cro/C1-type_HTH"/>
</dbReference>
<dbReference type="PROSITE" id="PS50943">
    <property type="entry name" value="HTH_CROC1"/>
    <property type="match status" value="1"/>
</dbReference>
<name>A0A1M6Z084_9FLAO</name>
<dbReference type="SUPFAM" id="SSF47413">
    <property type="entry name" value="lambda repressor-like DNA-binding domains"/>
    <property type="match status" value="1"/>
</dbReference>
<evidence type="ECO:0000313" key="4">
    <source>
        <dbReference type="Proteomes" id="UP000184121"/>
    </source>
</evidence>
<dbReference type="EMBL" id="FRBY01000001">
    <property type="protein sequence ID" value="SHL23837.1"/>
    <property type="molecule type" value="Genomic_DNA"/>
</dbReference>
<dbReference type="STRING" id="29534.SAMN05444366_0064"/>
<keyword evidence="4" id="KW-1185">Reference proteome</keyword>
<dbReference type="RefSeq" id="WP_072969693.1">
    <property type="nucleotide sequence ID" value="NZ_FRBY01000001.1"/>
</dbReference>
<dbReference type="AlphaFoldDB" id="A0A1M6Z084"/>
<protein>
    <submittedName>
        <fullName evidence="3">DNA-binding transcriptional regulator, XRE-family HTH domain</fullName>
    </submittedName>
</protein>
<sequence>MNILIGNKLKLLRKNKNMSQEEAADYLHISQSAYARMESGESGSWANHMFKICKIFDVTPEDLLNIETNQKEVSSSGSNIQISDTIIEQYEKRIKDLKKIIKDLKANKKHQ</sequence>
<gene>
    <name evidence="3" type="ORF">SAMN05444366_0064</name>
</gene>
<evidence type="ECO:0000256" key="1">
    <source>
        <dbReference type="ARBA" id="ARBA00023125"/>
    </source>
</evidence>